<keyword evidence="2" id="KW-1133">Transmembrane helix</keyword>
<feature type="region of interest" description="Disordered" evidence="1">
    <location>
        <begin position="33"/>
        <end position="52"/>
    </location>
</feature>
<gene>
    <name evidence="3" type="ORF">TR93840</name>
</gene>
<feature type="transmembrane region" description="Helical" evidence="2">
    <location>
        <begin position="56"/>
        <end position="76"/>
    </location>
</feature>
<feature type="compositionally biased region" description="Polar residues" evidence="1">
    <location>
        <begin position="1"/>
        <end position="14"/>
    </location>
</feature>
<accession>A0A0X3Q9N9</accession>
<feature type="non-terminal residue" evidence="3">
    <location>
        <position position="1"/>
    </location>
</feature>
<keyword evidence="2" id="KW-0472">Membrane</keyword>
<protein>
    <submittedName>
        <fullName evidence="3">Uncharacterized protein</fullName>
    </submittedName>
</protein>
<reference evidence="3" key="1">
    <citation type="submission" date="2016-01" db="EMBL/GenBank/DDBJ databases">
        <title>Reference transcriptome for the parasite Schistocephalus solidus: insights into the molecular evolution of parasitism.</title>
        <authorList>
            <person name="Hebert F.O."/>
            <person name="Grambauer S."/>
            <person name="Barber I."/>
            <person name="Landry C.R."/>
            <person name="Aubin-Horth N."/>
        </authorList>
    </citation>
    <scope>NUCLEOTIDE SEQUENCE</scope>
</reference>
<sequence length="125" mass="14117">RKTSTGSNDRMSPQVSPPLATPELCARMSGRVGAAPDRSYPDHTLRSSRNLPQPRFPFVSFAISEWFTAVAVHLWFQVAFACVSTSVYFNFNIIFSAHFLCFMLPTIAKMRSRLILRINGYILSK</sequence>
<name>A0A0X3Q9N9_SCHSO</name>
<keyword evidence="2" id="KW-0812">Transmembrane</keyword>
<evidence type="ECO:0000313" key="3">
    <source>
        <dbReference type="EMBL" id="JAP57462.1"/>
    </source>
</evidence>
<feature type="transmembrane region" description="Helical" evidence="2">
    <location>
        <begin position="88"/>
        <end position="108"/>
    </location>
</feature>
<feature type="region of interest" description="Disordered" evidence="1">
    <location>
        <begin position="1"/>
        <end position="21"/>
    </location>
</feature>
<dbReference type="AlphaFoldDB" id="A0A0X3Q9N9"/>
<organism evidence="3">
    <name type="scientific">Schistocephalus solidus</name>
    <name type="common">Tapeworm</name>
    <dbReference type="NCBI Taxonomy" id="70667"/>
    <lineage>
        <taxon>Eukaryota</taxon>
        <taxon>Metazoa</taxon>
        <taxon>Spiralia</taxon>
        <taxon>Lophotrochozoa</taxon>
        <taxon>Platyhelminthes</taxon>
        <taxon>Cestoda</taxon>
        <taxon>Eucestoda</taxon>
        <taxon>Diphyllobothriidea</taxon>
        <taxon>Diphyllobothriidae</taxon>
        <taxon>Schistocephalus</taxon>
    </lineage>
</organism>
<dbReference type="EMBL" id="GEEE01005763">
    <property type="protein sequence ID" value="JAP57462.1"/>
    <property type="molecule type" value="Transcribed_RNA"/>
</dbReference>
<proteinExistence type="predicted"/>
<evidence type="ECO:0000256" key="1">
    <source>
        <dbReference type="SAM" id="MobiDB-lite"/>
    </source>
</evidence>
<evidence type="ECO:0000256" key="2">
    <source>
        <dbReference type="SAM" id="Phobius"/>
    </source>
</evidence>